<evidence type="ECO:0000313" key="4">
    <source>
        <dbReference type="EMBL" id="QHT09516.1"/>
    </source>
</evidence>
<dbReference type="GO" id="GO:0006508">
    <property type="term" value="P:proteolysis"/>
    <property type="evidence" value="ECO:0007669"/>
    <property type="project" value="InterPro"/>
</dbReference>
<dbReference type="InterPro" id="IPR000169">
    <property type="entry name" value="Pept_cys_AS"/>
</dbReference>
<dbReference type="AlphaFoldDB" id="A0A6C0CXF2"/>
<feature type="domain" description="Peptidase C1A papain C-terminal" evidence="3">
    <location>
        <begin position="74"/>
        <end position="371"/>
    </location>
</feature>
<name>A0A6C0CXF2_9ZZZZ</name>
<evidence type="ECO:0000256" key="1">
    <source>
        <dbReference type="ARBA" id="ARBA00008455"/>
    </source>
</evidence>
<keyword evidence="2" id="KW-0472">Membrane</keyword>
<dbReference type="InterPro" id="IPR038765">
    <property type="entry name" value="Papain-like_cys_pep_sf"/>
</dbReference>
<dbReference type="Gene3D" id="3.90.70.10">
    <property type="entry name" value="Cysteine proteinases"/>
    <property type="match status" value="1"/>
</dbReference>
<dbReference type="GO" id="GO:0008234">
    <property type="term" value="F:cysteine-type peptidase activity"/>
    <property type="evidence" value="ECO:0007669"/>
    <property type="project" value="InterPro"/>
</dbReference>
<proteinExistence type="inferred from homology"/>
<dbReference type="PROSITE" id="PS00139">
    <property type="entry name" value="THIOL_PROTEASE_CYS"/>
    <property type="match status" value="1"/>
</dbReference>
<evidence type="ECO:0000256" key="2">
    <source>
        <dbReference type="SAM" id="Phobius"/>
    </source>
</evidence>
<sequence length="507" mass="55889">MISLNFDYNKHLQSTKPLYLPKTVTKPPPGSRAAPTITPAIIIPPLNTNINFTTLPKFRFTAYPHIAKMAVESIPETFDWYNSYPSDSAIIKNKKKLICEPYNQALCGCCWAVAGSTAIGDNFVVSGIVDWIPNLSVTWCLSTYPQYQCKGGNTANLLKDIANGGITTNHCVDYSWCLENDSCNGSGMNHFNANSSVHVNINDLSSLIPASGCYYGGNDYKHYLYKLDPTSISSISIPLSNMGNNGGVTADNFTITVKKQIYNKGPVVGGFLVFNNFRSGKFSKTNGGVYLENGVYDNDNNSGELSFDNGQVAAENYLGSHAIAIIGWGIAKNILVDNNGKRADVPYWYCRNSWGKVWGENGYFKMAMYPYNKLSQFDAVVHINSPNGGNVVAGGMVIFTVKDPPVLSTIESIKATSGQKLQTDIYYQSDDKNKPISNPIISTSLYTYIYIGVAIIFIVIIVILTINWNKRSENREVYIIPDRVAVQTLNKPLQHPVVARTGRHGMF</sequence>
<dbReference type="SUPFAM" id="SSF54001">
    <property type="entry name" value="Cysteine proteinases"/>
    <property type="match status" value="1"/>
</dbReference>
<keyword evidence="2" id="KW-0812">Transmembrane</keyword>
<evidence type="ECO:0000259" key="3">
    <source>
        <dbReference type="SMART" id="SM00645"/>
    </source>
</evidence>
<dbReference type="SMART" id="SM00645">
    <property type="entry name" value="Pept_C1"/>
    <property type="match status" value="1"/>
</dbReference>
<dbReference type="InterPro" id="IPR000668">
    <property type="entry name" value="Peptidase_C1A_C"/>
</dbReference>
<dbReference type="InterPro" id="IPR025660">
    <property type="entry name" value="Pept_his_AS"/>
</dbReference>
<protein>
    <recommendedName>
        <fullName evidence="3">Peptidase C1A papain C-terminal domain-containing protein</fullName>
    </recommendedName>
</protein>
<reference evidence="4" key="1">
    <citation type="journal article" date="2020" name="Nature">
        <title>Giant virus diversity and host interactions through global metagenomics.</title>
        <authorList>
            <person name="Schulz F."/>
            <person name="Roux S."/>
            <person name="Paez-Espino D."/>
            <person name="Jungbluth S."/>
            <person name="Walsh D.A."/>
            <person name="Denef V.J."/>
            <person name="McMahon K.D."/>
            <person name="Konstantinidis K.T."/>
            <person name="Eloe-Fadrosh E.A."/>
            <person name="Kyrpides N.C."/>
            <person name="Woyke T."/>
        </authorList>
    </citation>
    <scope>NUCLEOTIDE SEQUENCE</scope>
    <source>
        <strain evidence="4">GVMAG-M-3300023174-102</strain>
    </source>
</reference>
<feature type="transmembrane region" description="Helical" evidence="2">
    <location>
        <begin position="445"/>
        <end position="466"/>
    </location>
</feature>
<keyword evidence="2" id="KW-1133">Transmembrane helix</keyword>
<comment type="similarity">
    <text evidence="1">Belongs to the peptidase C1 family.</text>
</comment>
<dbReference type="PANTHER" id="PTHR12411">
    <property type="entry name" value="CYSTEINE PROTEASE FAMILY C1-RELATED"/>
    <property type="match status" value="1"/>
</dbReference>
<dbReference type="InterPro" id="IPR013128">
    <property type="entry name" value="Peptidase_C1A"/>
</dbReference>
<accession>A0A6C0CXF2</accession>
<dbReference type="Pfam" id="PF00112">
    <property type="entry name" value="Peptidase_C1"/>
    <property type="match status" value="2"/>
</dbReference>
<dbReference type="EMBL" id="MN739512">
    <property type="protein sequence ID" value="QHT09516.1"/>
    <property type="molecule type" value="Genomic_DNA"/>
</dbReference>
<dbReference type="PROSITE" id="PS00639">
    <property type="entry name" value="THIOL_PROTEASE_HIS"/>
    <property type="match status" value="1"/>
</dbReference>
<organism evidence="4">
    <name type="scientific">viral metagenome</name>
    <dbReference type="NCBI Taxonomy" id="1070528"/>
    <lineage>
        <taxon>unclassified sequences</taxon>
        <taxon>metagenomes</taxon>
        <taxon>organismal metagenomes</taxon>
    </lineage>
</organism>